<dbReference type="GO" id="GO:0035861">
    <property type="term" value="C:site of double-strand break"/>
    <property type="evidence" value="ECO:0007669"/>
    <property type="project" value="TreeGrafter"/>
</dbReference>
<feature type="coiled-coil region" evidence="12">
    <location>
        <begin position="267"/>
        <end position="364"/>
    </location>
</feature>
<dbReference type="InterPro" id="IPR027417">
    <property type="entry name" value="P-loop_NTPase"/>
</dbReference>
<evidence type="ECO:0000259" key="14">
    <source>
        <dbReference type="Pfam" id="PF02463"/>
    </source>
</evidence>
<keyword evidence="9" id="KW-0233">DNA recombination</keyword>
<evidence type="ECO:0000256" key="12">
    <source>
        <dbReference type="SAM" id="Coils"/>
    </source>
</evidence>
<keyword evidence="7" id="KW-0067">ATP-binding</keyword>
<evidence type="ECO:0000256" key="10">
    <source>
        <dbReference type="ARBA" id="ARBA00023204"/>
    </source>
</evidence>
<feature type="coiled-coil region" evidence="12">
    <location>
        <begin position="397"/>
        <end position="487"/>
    </location>
</feature>
<dbReference type="PANTHER" id="PTHR19306:SF6">
    <property type="entry name" value="STRUCTURAL MAINTENANCE OF CHROMOSOMES PROTEIN 6"/>
    <property type="match status" value="1"/>
</dbReference>
<keyword evidence="15" id="KW-1185">Reference proteome</keyword>
<dbReference type="GO" id="GO:0005634">
    <property type="term" value="C:nucleus"/>
    <property type="evidence" value="ECO:0007669"/>
    <property type="project" value="UniProtKB-SubCell"/>
</dbReference>
<evidence type="ECO:0000256" key="7">
    <source>
        <dbReference type="ARBA" id="ARBA00022840"/>
    </source>
</evidence>
<keyword evidence="8 12" id="KW-0175">Coiled coil</keyword>
<evidence type="ECO:0000313" key="16">
    <source>
        <dbReference type="RefSeq" id="XP_001358825.4"/>
    </source>
</evidence>
<feature type="region of interest" description="Disordered" evidence="13">
    <location>
        <begin position="1"/>
        <end position="75"/>
    </location>
</feature>
<feature type="domain" description="RecF/RecN/SMC N-terminal" evidence="14">
    <location>
        <begin position="95"/>
        <end position="1081"/>
    </location>
</feature>
<keyword evidence="5" id="KW-0547">Nucleotide-binding</keyword>
<comment type="subcellular location">
    <subcellularLocation>
        <location evidence="2">Chromosome</location>
    </subcellularLocation>
    <subcellularLocation>
        <location evidence="1">Nucleus</location>
    </subcellularLocation>
</comment>
<evidence type="ECO:0000256" key="6">
    <source>
        <dbReference type="ARBA" id="ARBA00022763"/>
    </source>
</evidence>
<reference evidence="15" key="1">
    <citation type="submission" date="2024-06" db="UniProtKB">
        <authorList>
            <consortium name="RefSeq"/>
        </authorList>
    </citation>
    <scope>NUCLEOTIDE SEQUENCE [LARGE SCALE GENOMIC DNA]</scope>
    <source>
        <strain evidence="15">MV2-25</strain>
    </source>
</reference>
<reference evidence="16" key="2">
    <citation type="submission" date="2025-08" db="UniProtKB">
        <authorList>
            <consortium name="RefSeq"/>
        </authorList>
    </citation>
    <scope>IDENTIFICATION</scope>
    <source>
        <strain evidence="16">MV-25-SWS-2005</strain>
        <tissue evidence="16">Whole body</tissue>
    </source>
</reference>
<dbReference type="GO" id="GO:0030915">
    <property type="term" value="C:Smc5-Smc6 complex"/>
    <property type="evidence" value="ECO:0007669"/>
    <property type="project" value="TreeGrafter"/>
</dbReference>
<dbReference type="AlphaFoldDB" id="A0A6I8UPW3"/>
<evidence type="ECO:0000256" key="9">
    <source>
        <dbReference type="ARBA" id="ARBA00023172"/>
    </source>
</evidence>
<evidence type="ECO:0000256" key="2">
    <source>
        <dbReference type="ARBA" id="ARBA00004286"/>
    </source>
</evidence>
<evidence type="ECO:0000256" key="1">
    <source>
        <dbReference type="ARBA" id="ARBA00004123"/>
    </source>
</evidence>
<organism evidence="15 16">
    <name type="scientific">Drosophila pseudoobscura pseudoobscura</name>
    <name type="common">Fruit fly</name>
    <dbReference type="NCBI Taxonomy" id="46245"/>
    <lineage>
        <taxon>Eukaryota</taxon>
        <taxon>Metazoa</taxon>
        <taxon>Ecdysozoa</taxon>
        <taxon>Arthropoda</taxon>
        <taxon>Hexapoda</taxon>
        <taxon>Insecta</taxon>
        <taxon>Pterygota</taxon>
        <taxon>Neoptera</taxon>
        <taxon>Endopterygota</taxon>
        <taxon>Diptera</taxon>
        <taxon>Brachycera</taxon>
        <taxon>Muscomorpha</taxon>
        <taxon>Ephydroidea</taxon>
        <taxon>Drosophilidae</taxon>
        <taxon>Drosophila</taxon>
        <taxon>Sophophora</taxon>
    </lineage>
</organism>
<gene>
    <name evidence="16" type="primary">SMC6</name>
</gene>
<comment type="similarity">
    <text evidence="3">Belongs to the SMC family. SMC6 subfamily.</text>
</comment>
<dbReference type="PANTHER" id="PTHR19306">
    <property type="entry name" value="STRUCTURAL MAINTENANCE OF CHROMOSOMES 5,6 SMC5, SMC6"/>
    <property type="match status" value="1"/>
</dbReference>
<name>A0A6I8UPW3_DROPS</name>
<dbReference type="InterPro" id="IPR003395">
    <property type="entry name" value="RecF/RecN/SMC_N"/>
</dbReference>
<dbReference type="RefSeq" id="XP_001358825.4">
    <property type="nucleotide sequence ID" value="XM_001358788.4"/>
</dbReference>
<sequence>MEHKRKMRRKLSSESDEDTSSSEPTNKKSKKAAVPEDYMDIVEQDPNSLLVPGNNNTGSSRESSGSRRSQGSSSSLTLLYEPDVPSEFNRCGKVISIHLENFMCHESFTVEFGPNTNFLVGKNGSGKSATITALTVGMGGNARATSRAASVTKLIKNGETSAKIEITLCNVGLSPFDAEHMGPHITVVRHIRQSSSSYELKDARGKIVSKKLDDVKRLLRRFRIHVDNPIFVLNQEASREFLKKLEPKSNYTLLMKATQLDSCVNALNECLAQRQSLHRALEHLELRKQVSEQLVVAEEEKLAALRDKEAVKVKLQEANTKLAWLSVRQQEEELASCEQSIKLIEAKKSKLEAATAQKDSTQATLTQQLSTFEEKKKRNQDVYHSHETKMREAMRILQEYLLKASNIRSQMKNAEKRLSEEKHEYDACEKHISNYHADYARIKQKREEHAARAVELKKLVANREDLVKQFREEQLETKERLSSVREQVDARGFERNKMYQSTQIIKSEIATLGRNKNNILSIYGEQAINVVCALRSNYSGPNQYRMPRGPLGQYITASNPKYRDLVENQLSSCLRSYIVSSDKERQSLRSLLQRFYGNNMPTIITSAFTDRVYNVSKYKVKANTPNTTVLIDEISCDDPVVMNYLIDSMRIETVLVTESKETAEFLTSDTENVPPYLTRVLVPNLGLEYIPSPNYAVYSVRIYPGRYMQVNVDDRIRQLQDEQRSLQERAASIEADYKMQKHILERTTQEVAKKTSEINQYLAEVQKATQEIIEIENTEYRDLPEYDRLKTHLSDCGERIEKCKEEHRELQVKLEEIDTLKTEYEAKKSDELNALEEITRQVQRLDTEAHEVSNQIRTLDSEFSQNNRNLQKMVELVQNQQKVRQDILNELEKATKAAKLTGEFIKTTNTEEELLDLISRYKSKIRQVEQLNYDPEEVETSLGVLRDKLGEDANRFKLSENVIMHLRQAYHANSLNFQRSRHHYLTMVQHNFRCALKLRHFEVTFEDNLKAKTWSINVFPASGNKTSNTKSLSGGERSFTTVSLLKGLWTTSDHPFYFLDEYDVFTDEVNRKFITELLIKEGRDWRTRQYCFLTPLDTEVEESPYIRILKLSSPDEGDSNRHSLS</sequence>
<dbReference type="InParanoid" id="A0A6I8UPW3"/>
<evidence type="ECO:0000256" key="11">
    <source>
        <dbReference type="ARBA" id="ARBA00023242"/>
    </source>
</evidence>
<dbReference type="FunCoup" id="A0A6I8UPW3">
    <property type="interactions" value="1544"/>
</dbReference>
<dbReference type="GO" id="GO:0003684">
    <property type="term" value="F:damaged DNA binding"/>
    <property type="evidence" value="ECO:0007669"/>
    <property type="project" value="TreeGrafter"/>
</dbReference>
<feature type="compositionally biased region" description="Basic residues" evidence="13">
    <location>
        <begin position="1"/>
        <end position="10"/>
    </location>
</feature>
<evidence type="ECO:0000256" key="4">
    <source>
        <dbReference type="ARBA" id="ARBA00022454"/>
    </source>
</evidence>
<dbReference type="GO" id="GO:0000724">
    <property type="term" value="P:double-strand break repair via homologous recombination"/>
    <property type="evidence" value="ECO:0007669"/>
    <property type="project" value="TreeGrafter"/>
</dbReference>
<dbReference type="GO" id="GO:0005524">
    <property type="term" value="F:ATP binding"/>
    <property type="evidence" value="ECO:0007669"/>
    <property type="project" value="UniProtKB-KW"/>
</dbReference>
<protein>
    <submittedName>
        <fullName evidence="16">Structural maintenance of chromosomes protein 6</fullName>
    </submittedName>
</protein>
<evidence type="ECO:0000256" key="3">
    <source>
        <dbReference type="ARBA" id="ARBA00006793"/>
    </source>
</evidence>
<accession>A0A6I8UPW3</accession>
<feature type="compositionally biased region" description="Low complexity" evidence="13">
    <location>
        <begin position="58"/>
        <end position="75"/>
    </location>
</feature>
<evidence type="ECO:0000256" key="5">
    <source>
        <dbReference type="ARBA" id="ARBA00022741"/>
    </source>
</evidence>
<dbReference type="Pfam" id="PF02463">
    <property type="entry name" value="SMC_N"/>
    <property type="match status" value="1"/>
</dbReference>
<keyword evidence="6" id="KW-0227">DNA damage</keyword>
<dbReference type="Proteomes" id="UP000001819">
    <property type="component" value="Chromosome 2"/>
</dbReference>
<dbReference type="Gene3D" id="3.40.50.300">
    <property type="entry name" value="P-loop containing nucleotide triphosphate hydrolases"/>
    <property type="match status" value="2"/>
</dbReference>
<evidence type="ECO:0000256" key="8">
    <source>
        <dbReference type="ARBA" id="ARBA00023054"/>
    </source>
</evidence>
<keyword evidence="11" id="KW-0539">Nucleus</keyword>
<evidence type="ECO:0000256" key="13">
    <source>
        <dbReference type="SAM" id="MobiDB-lite"/>
    </source>
</evidence>
<evidence type="ECO:0000313" key="15">
    <source>
        <dbReference type="Proteomes" id="UP000001819"/>
    </source>
</evidence>
<feature type="coiled-coil region" evidence="12">
    <location>
        <begin position="709"/>
        <end position="931"/>
    </location>
</feature>
<dbReference type="GO" id="GO:0003697">
    <property type="term" value="F:single-stranded DNA binding"/>
    <property type="evidence" value="ECO:0007669"/>
    <property type="project" value="TreeGrafter"/>
</dbReference>
<keyword evidence="10" id="KW-0234">DNA repair</keyword>
<dbReference type="KEGG" id="dpo:4801788"/>
<proteinExistence type="inferred from homology"/>
<dbReference type="SUPFAM" id="SSF52540">
    <property type="entry name" value="P-loop containing nucleoside triphosphate hydrolases"/>
    <property type="match status" value="2"/>
</dbReference>
<keyword evidence="4" id="KW-0158">Chromosome</keyword>